<organism evidence="3 5">
    <name type="scientific">Acinetobacter courvalinii</name>
    <dbReference type="NCBI Taxonomy" id="280147"/>
    <lineage>
        <taxon>Bacteria</taxon>
        <taxon>Pseudomonadati</taxon>
        <taxon>Pseudomonadota</taxon>
        <taxon>Gammaproteobacteria</taxon>
        <taxon>Moraxellales</taxon>
        <taxon>Moraxellaceae</taxon>
        <taxon>Acinetobacter</taxon>
    </lineage>
</organism>
<feature type="compositionally biased region" description="Low complexity" evidence="1">
    <location>
        <begin position="11"/>
        <end position="24"/>
    </location>
</feature>
<reference evidence="4 6" key="2">
    <citation type="journal article" date="2014" name="Int. J. Syst. Evol. Microbiol.">
        <title>Complete genome sequence of Corynebacterium casei LMG S-19264T (=DSM 44701T), isolated from a smear-ripened cheese.</title>
        <authorList>
            <consortium name="US DOE Joint Genome Institute (JGI-PGF)"/>
            <person name="Walter F."/>
            <person name="Albersmeier A."/>
            <person name="Kalinowski J."/>
            <person name="Ruckert C."/>
        </authorList>
    </citation>
    <scope>NUCLEOTIDE SEQUENCE [LARGE SCALE GENOMIC DNA]</scope>
    <source>
        <strain evidence="4 6">CCM 8635</strain>
    </source>
</reference>
<evidence type="ECO:0000313" key="3">
    <source>
        <dbReference type="EMBL" id="ENX39741.1"/>
    </source>
</evidence>
<evidence type="ECO:0000313" key="4">
    <source>
        <dbReference type="EMBL" id="GGH41101.1"/>
    </source>
</evidence>
<reference evidence="3 5" key="1">
    <citation type="submission" date="2013-02" db="EMBL/GenBank/DDBJ databases">
        <title>The Genome Sequence of Acinetobacter sp. NIPH 3623.</title>
        <authorList>
            <consortium name="The Broad Institute Genome Sequencing Platform"/>
            <consortium name="The Broad Institute Genome Sequencing Center for Infectious Disease"/>
            <person name="Cerqueira G."/>
            <person name="Feldgarden M."/>
            <person name="Courvalin P."/>
            <person name="Perichon B."/>
            <person name="Grillot-Courvalin C."/>
            <person name="Clermont D."/>
            <person name="Rocha E."/>
            <person name="Yoon E.-J."/>
            <person name="Nemec A."/>
            <person name="Walker B."/>
            <person name="Young S.K."/>
            <person name="Zeng Q."/>
            <person name="Gargeya S."/>
            <person name="Fitzgerald M."/>
            <person name="Haas B."/>
            <person name="Abouelleil A."/>
            <person name="Alvarado L."/>
            <person name="Arachchi H.M."/>
            <person name="Berlin A.M."/>
            <person name="Chapman S.B."/>
            <person name="Dewar J."/>
            <person name="Goldberg J."/>
            <person name="Griggs A."/>
            <person name="Gujja S."/>
            <person name="Hansen M."/>
            <person name="Howarth C."/>
            <person name="Imamovic A."/>
            <person name="Larimer J."/>
            <person name="McCowan C."/>
            <person name="Murphy C."/>
            <person name="Neiman D."/>
            <person name="Pearson M."/>
            <person name="Priest M."/>
            <person name="Roberts A."/>
            <person name="Saif S."/>
            <person name="Shea T."/>
            <person name="Sisk P."/>
            <person name="Sykes S."/>
            <person name="Wortman J."/>
            <person name="Nusbaum C."/>
            <person name="Birren B."/>
        </authorList>
    </citation>
    <scope>NUCLEOTIDE SEQUENCE [LARGE SCALE GENOMIC DNA]</scope>
    <source>
        <strain evidence="3 5">NIPH 3623</strain>
    </source>
</reference>
<feature type="transmembrane region" description="Helical" evidence="2">
    <location>
        <begin position="185"/>
        <end position="203"/>
    </location>
</feature>
<feature type="region of interest" description="Disordered" evidence="1">
    <location>
        <begin position="11"/>
        <end position="30"/>
    </location>
</feature>
<feature type="transmembrane region" description="Helical" evidence="2">
    <location>
        <begin position="39"/>
        <end position="59"/>
    </location>
</feature>
<dbReference type="EMBL" id="BMDA01000004">
    <property type="protein sequence ID" value="GGH41101.1"/>
    <property type="molecule type" value="Genomic_DNA"/>
</dbReference>
<accession>N9RBI6</accession>
<evidence type="ECO:0000256" key="2">
    <source>
        <dbReference type="SAM" id="Phobius"/>
    </source>
</evidence>
<comment type="caution">
    <text evidence="3">The sequence shown here is derived from an EMBL/GenBank/DDBJ whole genome shotgun (WGS) entry which is preliminary data.</text>
</comment>
<name>N9RBI6_9GAMM</name>
<gene>
    <name evidence="3" type="ORF">F888_01227</name>
    <name evidence="4" type="ORF">GCM10007354_28100</name>
</gene>
<sequence length="204" mass="23082">MKNNINIGVVNGNNNNIKQTNNQGSGRDHSSEDSTLNGIVYFGGIFVFMLFIMMFYLIYFDQIIFFLKFFVGLSVVLFLFKIIYPLINKLEDFRDLTDSIIGLVLAGLLALMIHITDKAMPQQILIFAEELSMDSGNVWNQAWLLWTQFKPLGHKIILCNIGATLSLIIGIFFNLLYGFNLFKPHSPIWVVVMSLAAYSVLALA</sequence>
<dbReference type="Proteomes" id="UP000652691">
    <property type="component" value="Unassembled WGS sequence"/>
</dbReference>
<keyword evidence="5" id="KW-1185">Reference proteome</keyword>
<dbReference type="EMBL" id="APSA01000004">
    <property type="protein sequence ID" value="ENX39741.1"/>
    <property type="molecule type" value="Genomic_DNA"/>
</dbReference>
<dbReference type="PATRIC" id="fig|1217698.3.peg.1180"/>
<dbReference type="STRING" id="1217698.F888_01227"/>
<dbReference type="HOGENOM" id="CLU_1340845_0_0_6"/>
<reference evidence="4" key="3">
    <citation type="submission" date="2024-03" db="EMBL/GenBank/DDBJ databases">
        <authorList>
            <person name="Sun Q."/>
            <person name="Sedlacek I."/>
        </authorList>
    </citation>
    <scope>NUCLEOTIDE SEQUENCE</scope>
    <source>
        <strain evidence="4">CCM 8635</strain>
    </source>
</reference>
<feature type="transmembrane region" description="Helical" evidence="2">
    <location>
        <begin position="156"/>
        <end position="179"/>
    </location>
</feature>
<evidence type="ECO:0000313" key="5">
    <source>
        <dbReference type="Proteomes" id="UP000013200"/>
    </source>
</evidence>
<evidence type="ECO:0000313" key="6">
    <source>
        <dbReference type="Proteomes" id="UP000652691"/>
    </source>
</evidence>
<dbReference type="RefSeq" id="WP_005283595.1">
    <property type="nucleotide sequence ID" value="NZ_BMDA01000004.1"/>
</dbReference>
<dbReference type="AlphaFoldDB" id="N9RBI6"/>
<feature type="transmembrane region" description="Helical" evidence="2">
    <location>
        <begin position="66"/>
        <end position="87"/>
    </location>
</feature>
<proteinExistence type="predicted"/>
<keyword evidence="2" id="KW-0472">Membrane</keyword>
<keyword evidence="2" id="KW-0812">Transmembrane</keyword>
<protein>
    <submittedName>
        <fullName evidence="3">Uncharacterized protein</fullName>
    </submittedName>
</protein>
<evidence type="ECO:0000256" key="1">
    <source>
        <dbReference type="SAM" id="MobiDB-lite"/>
    </source>
</evidence>
<dbReference type="Proteomes" id="UP000013200">
    <property type="component" value="Unassembled WGS sequence"/>
</dbReference>
<feature type="transmembrane region" description="Helical" evidence="2">
    <location>
        <begin position="99"/>
        <end position="116"/>
    </location>
</feature>
<dbReference type="GeneID" id="80105402"/>
<keyword evidence="2" id="KW-1133">Transmembrane helix</keyword>